<accession>A0A7W6MN23</accession>
<comment type="caution">
    <text evidence="2">The sequence shown here is derived from an EMBL/GenBank/DDBJ whole genome shotgun (WGS) entry which is preliminary data.</text>
</comment>
<evidence type="ECO:0000313" key="2">
    <source>
        <dbReference type="EMBL" id="MBB4001460.1"/>
    </source>
</evidence>
<dbReference type="EMBL" id="JACIEM010000001">
    <property type="protein sequence ID" value="MBB4001460.1"/>
    <property type="molecule type" value="Genomic_DNA"/>
</dbReference>
<dbReference type="InterPro" id="IPR018968">
    <property type="entry name" value="Phasin"/>
</dbReference>
<reference evidence="2 3" key="1">
    <citation type="submission" date="2020-08" db="EMBL/GenBank/DDBJ databases">
        <title>Genomic Encyclopedia of Type Strains, Phase IV (KMG-IV): sequencing the most valuable type-strain genomes for metagenomic binning, comparative biology and taxonomic classification.</title>
        <authorList>
            <person name="Goeker M."/>
        </authorList>
    </citation>
    <scope>NUCLEOTIDE SEQUENCE [LARGE SCALE GENOMIC DNA]</scope>
    <source>
        <strain evidence="2 3">DSM 103570</strain>
    </source>
</reference>
<dbReference type="Proteomes" id="UP000588647">
    <property type="component" value="Unassembled WGS sequence"/>
</dbReference>
<protein>
    <recommendedName>
        <fullName evidence="1">Phasin domain-containing protein</fullName>
    </recommendedName>
</protein>
<gene>
    <name evidence="2" type="ORF">GGR03_000507</name>
</gene>
<proteinExistence type="predicted"/>
<dbReference type="AlphaFoldDB" id="A0A7W6MN23"/>
<evidence type="ECO:0000313" key="3">
    <source>
        <dbReference type="Proteomes" id="UP000588647"/>
    </source>
</evidence>
<sequence>MNIYEDATRTSRSVADSALQSFTVVSRGLQQLATETSEFGKRSYEHQMTMLEKLLQARSMDKTLELQNDFAKSIYQSWVSQATKLGEIYADMSREAYKPFEQIALGSYGGGVEYTRETPQAPAKTAKVVDAQASA</sequence>
<keyword evidence="3" id="KW-1185">Reference proteome</keyword>
<dbReference type="RefSeq" id="WP_183205986.1">
    <property type="nucleotide sequence ID" value="NZ_JAAAMM010000001.1"/>
</dbReference>
<evidence type="ECO:0000259" key="1">
    <source>
        <dbReference type="Pfam" id="PF09361"/>
    </source>
</evidence>
<feature type="domain" description="Phasin" evidence="1">
    <location>
        <begin position="6"/>
        <end position="102"/>
    </location>
</feature>
<name>A0A7W6MN23_9HYPH</name>
<dbReference type="Pfam" id="PF09361">
    <property type="entry name" value="Phasin_2"/>
    <property type="match status" value="1"/>
</dbReference>
<organism evidence="2 3">
    <name type="scientific">Aurantimonas endophytica</name>
    <dbReference type="NCBI Taxonomy" id="1522175"/>
    <lineage>
        <taxon>Bacteria</taxon>
        <taxon>Pseudomonadati</taxon>
        <taxon>Pseudomonadota</taxon>
        <taxon>Alphaproteobacteria</taxon>
        <taxon>Hyphomicrobiales</taxon>
        <taxon>Aurantimonadaceae</taxon>
        <taxon>Aurantimonas</taxon>
    </lineage>
</organism>